<evidence type="ECO:0000313" key="3">
    <source>
        <dbReference type="Proteomes" id="UP001177597"/>
    </source>
</evidence>
<dbReference type="AlphaFoldDB" id="A0AA95GB92"/>
<dbReference type="GO" id="GO:0005737">
    <property type="term" value="C:cytoplasm"/>
    <property type="evidence" value="ECO:0007669"/>
    <property type="project" value="TreeGrafter"/>
</dbReference>
<feature type="domain" description="Radical SAM core" evidence="1">
    <location>
        <begin position="68"/>
        <end position="311"/>
    </location>
</feature>
<dbReference type="GO" id="GO:0006779">
    <property type="term" value="P:porphyrin-containing compound biosynthetic process"/>
    <property type="evidence" value="ECO:0007669"/>
    <property type="project" value="TreeGrafter"/>
</dbReference>
<dbReference type="Pfam" id="PF04055">
    <property type="entry name" value="Radical_SAM"/>
    <property type="match status" value="1"/>
</dbReference>
<accession>A0AA95GB92</accession>
<dbReference type="InterPro" id="IPR034505">
    <property type="entry name" value="Coproporphyrinogen-III_oxidase"/>
</dbReference>
<dbReference type="GO" id="GO:0051539">
    <property type="term" value="F:4 iron, 4 sulfur cluster binding"/>
    <property type="evidence" value="ECO:0007669"/>
    <property type="project" value="TreeGrafter"/>
</dbReference>
<dbReference type="SFLD" id="SFLDG01082">
    <property type="entry name" value="B12-binding_domain_containing"/>
    <property type="match status" value="1"/>
</dbReference>
<dbReference type="SFLD" id="SFLDS00029">
    <property type="entry name" value="Radical_SAM"/>
    <property type="match status" value="1"/>
</dbReference>
<dbReference type="PANTHER" id="PTHR13932">
    <property type="entry name" value="COPROPORPHYRINIGEN III OXIDASE"/>
    <property type="match status" value="1"/>
</dbReference>
<dbReference type="InterPro" id="IPR006638">
    <property type="entry name" value="Elp3/MiaA/NifB-like_rSAM"/>
</dbReference>
<gene>
    <name evidence="2" type="ORF">QE207_04010</name>
</gene>
<dbReference type="InterPro" id="IPR023404">
    <property type="entry name" value="rSAM_horseshoe"/>
</dbReference>
<dbReference type="PROSITE" id="PS51918">
    <property type="entry name" value="RADICAL_SAM"/>
    <property type="match status" value="1"/>
</dbReference>
<organism evidence="2 3">
    <name type="scientific">Arsenophonus nasoniae</name>
    <name type="common">son-killer infecting Nasonia vitripennis</name>
    <dbReference type="NCBI Taxonomy" id="638"/>
    <lineage>
        <taxon>Bacteria</taxon>
        <taxon>Pseudomonadati</taxon>
        <taxon>Pseudomonadota</taxon>
        <taxon>Gammaproteobacteria</taxon>
        <taxon>Enterobacterales</taxon>
        <taxon>Morganellaceae</taxon>
        <taxon>Arsenophonus</taxon>
    </lineage>
</organism>
<dbReference type="SUPFAM" id="SSF102114">
    <property type="entry name" value="Radical SAM enzymes"/>
    <property type="match status" value="1"/>
</dbReference>
<dbReference type="SMART" id="SM00729">
    <property type="entry name" value="Elp3"/>
    <property type="match status" value="1"/>
</dbReference>
<evidence type="ECO:0000259" key="1">
    <source>
        <dbReference type="PROSITE" id="PS51918"/>
    </source>
</evidence>
<dbReference type="CDD" id="cd01335">
    <property type="entry name" value="Radical_SAM"/>
    <property type="match status" value="1"/>
</dbReference>
<dbReference type="EMBL" id="CP123498">
    <property type="protein sequence ID" value="WGL95781.1"/>
    <property type="molecule type" value="Genomic_DNA"/>
</dbReference>
<dbReference type="SFLD" id="SFLDG01065">
    <property type="entry name" value="anaerobic_coproporphyrinogen-I"/>
    <property type="match status" value="1"/>
</dbReference>
<name>A0AA95GB92_9GAMM</name>
<reference evidence="2" key="1">
    <citation type="submission" date="2023-04" db="EMBL/GenBank/DDBJ databases">
        <title>Genome dynamics across the evolutionary transition to endosymbiosis.</title>
        <authorList>
            <person name="Siozios S."/>
            <person name="Nadal-Jimenez P."/>
            <person name="Azagi T."/>
            <person name="Sprong H."/>
            <person name="Frost C.L."/>
            <person name="Parratt S.R."/>
            <person name="Taylor G."/>
            <person name="Brettell L."/>
            <person name="Lew K.C."/>
            <person name="Croft L."/>
            <person name="King K.C."/>
            <person name="Brockhurst M.A."/>
            <person name="Hypsa V."/>
            <person name="Novakova E."/>
            <person name="Darby A.C."/>
            <person name="Hurst G.D.D."/>
        </authorList>
    </citation>
    <scope>NUCLEOTIDE SEQUENCE</scope>
    <source>
        <strain evidence="2">AIh</strain>
    </source>
</reference>
<sequence>MRDTYIASLNDIDEKYPKPNICNILSKQENTDLLEYVVKDPFGCHIFPGDIDNYPLTSFYNDMNKEIKKAENIHLWVYIPTCRYRCHFCQFPTVIVNPNTAKADSLFKEIVDLNIKEATLWLKQVPNLTNVSIGEFNIFGGTPSLLPDRELKRLINFYKNNFNFSSTTMRFEGEPGSLNKEYLSLLKELGFSKLSFGTQSFQDHLIKACGRKHTAEESFKTIADANTLGFELISVDLIYGLFGQTVDDVKNDMEIIKKLNISHVVCTKLHMKEFMETRTGVSGERDSLWQKKIISEADKLIPSLGKQYQMRDLIDKYLAREYNEHPTMYFYKKNTYPEKWKSLITDLNKQYPEIAIGLGGSSKSISSEMINITNYKQYKESIIKSQLPCHSIRGFSNDQKRINAFKMALSSLIPVDDNVYKAKFDGESFFTNKTINHALTKLQLRKLIFIDNNRVFLTKEAAILIESIINTQFC</sequence>
<proteinExistence type="predicted"/>
<dbReference type="PANTHER" id="PTHR13932:SF5">
    <property type="entry name" value="RADICAL S-ADENOSYL METHIONINE DOMAIN-CONTAINING PROTEIN 1, MITOCHONDRIAL"/>
    <property type="match status" value="1"/>
</dbReference>
<protein>
    <submittedName>
        <fullName evidence="2">Radical SAM protein</fullName>
    </submittedName>
</protein>
<dbReference type="Gene3D" id="3.80.30.20">
    <property type="entry name" value="tm_1862 like domain"/>
    <property type="match status" value="1"/>
</dbReference>
<dbReference type="GO" id="GO:0003824">
    <property type="term" value="F:catalytic activity"/>
    <property type="evidence" value="ECO:0007669"/>
    <property type="project" value="InterPro"/>
</dbReference>
<dbReference type="Proteomes" id="UP001177597">
    <property type="component" value="Chromosome"/>
</dbReference>
<evidence type="ECO:0000313" key="2">
    <source>
        <dbReference type="EMBL" id="WGL95781.1"/>
    </source>
</evidence>
<dbReference type="InterPro" id="IPR007197">
    <property type="entry name" value="rSAM"/>
</dbReference>
<dbReference type="InterPro" id="IPR058240">
    <property type="entry name" value="rSAM_sf"/>
</dbReference>
<dbReference type="RefSeq" id="WP_280629541.1">
    <property type="nucleotide sequence ID" value="NZ_CP123498.1"/>
</dbReference>